<protein>
    <submittedName>
        <fullName evidence="1">Uncharacterized protein</fullName>
    </submittedName>
</protein>
<sequence>ALYHDKDGIIYASDGKNDLPPDISLEVFTNELEGDENTTITGKTLYFPP</sequence>
<accession>A0AAV4Q0U3</accession>
<feature type="non-terminal residue" evidence="1">
    <location>
        <position position="1"/>
    </location>
</feature>
<keyword evidence="2" id="KW-1185">Reference proteome</keyword>
<evidence type="ECO:0000313" key="2">
    <source>
        <dbReference type="Proteomes" id="UP001054945"/>
    </source>
</evidence>
<comment type="caution">
    <text evidence="1">The sequence shown here is derived from an EMBL/GenBank/DDBJ whole genome shotgun (WGS) entry which is preliminary data.</text>
</comment>
<dbReference type="AlphaFoldDB" id="A0AAV4Q0U3"/>
<evidence type="ECO:0000313" key="1">
    <source>
        <dbReference type="EMBL" id="GIY02136.1"/>
    </source>
</evidence>
<dbReference type="EMBL" id="BPLR01005413">
    <property type="protein sequence ID" value="GIY02136.1"/>
    <property type="molecule type" value="Genomic_DNA"/>
</dbReference>
<reference evidence="1 2" key="1">
    <citation type="submission" date="2021-06" db="EMBL/GenBank/DDBJ databases">
        <title>Caerostris extrusa draft genome.</title>
        <authorList>
            <person name="Kono N."/>
            <person name="Arakawa K."/>
        </authorList>
    </citation>
    <scope>NUCLEOTIDE SEQUENCE [LARGE SCALE GENOMIC DNA]</scope>
</reference>
<gene>
    <name evidence="1" type="ORF">CEXT_366491</name>
</gene>
<name>A0AAV4Q0U3_CAEEX</name>
<organism evidence="1 2">
    <name type="scientific">Caerostris extrusa</name>
    <name type="common">Bark spider</name>
    <name type="synonym">Caerostris bankana</name>
    <dbReference type="NCBI Taxonomy" id="172846"/>
    <lineage>
        <taxon>Eukaryota</taxon>
        <taxon>Metazoa</taxon>
        <taxon>Ecdysozoa</taxon>
        <taxon>Arthropoda</taxon>
        <taxon>Chelicerata</taxon>
        <taxon>Arachnida</taxon>
        <taxon>Araneae</taxon>
        <taxon>Araneomorphae</taxon>
        <taxon>Entelegynae</taxon>
        <taxon>Araneoidea</taxon>
        <taxon>Araneidae</taxon>
        <taxon>Caerostris</taxon>
    </lineage>
</organism>
<proteinExistence type="predicted"/>
<dbReference type="Proteomes" id="UP001054945">
    <property type="component" value="Unassembled WGS sequence"/>
</dbReference>